<comment type="caution">
    <text evidence="4">The sequence shown here is derived from an EMBL/GenBank/DDBJ whole genome shotgun (WGS) entry which is preliminary data.</text>
</comment>
<evidence type="ECO:0000256" key="1">
    <source>
        <dbReference type="ARBA" id="ARBA00006484"/>
    </source>
</evidence>
<sequence length="313" mass="32827">MPFPPEQLWHPQVSDHRLRRRCAGRPAVVTGAGAGMGRALARRLARAGVELYLVDVDVPAALETAGLRDSGVRVHVDEVDVSDADAVAAHADAVVGRSGAPAMVFNNAGITMVAGVLEEDDDYARRIMSVNLGGVVNGTVAFLPHLEAAGNGSIVNTSSAFGLLGSPAQSAYSASKFAARGYSETVQQQLRADGSGVRLHVVHPGAVHTEIATRARYVTPGVRDFVTRGFNHRLPGTRPEAAAAAILHGVLAGRDRIPVGFDARAIDLGVRLLAGAVQRPVATLTRPVFRRILGDAALRETRPGAVDGASRSR</sequence>
<evidence type="ECO:0000313" key="5">
    <source>
        <dbReference type="Proteomes" id="UP000234662"/>
    </source>
</evidence>
<dbReference type="Gene3D" id="3.40.50.720">
    <property type="entry name" value="NAD(P)-binding Rossmann-like Domain"/>
    <property type="match status" value="1"/>
</dbReference>
<comment type="similarity">
    <text evidence="1 3">Belongs to the short-chain dehydrogenases/reductases (SDR) family.</text>
</comment>
<name>A0A2I1RA03_9ACTN</name>
<organism evidence="4 5">
    <name type="scientific">Gordonia terrae</name>
    <dbReference type="NCBI Taxonomy" id="2055"/>
    <lineage>
        <taxon>Bacteria</taxon>
        <taxon>Bacillati</taxon>
        <taxon>Actinomycetota</taxon>
        <taxon>Actinomycetes</taxon>
        <taxon>Mycobacteriales</taxon>
        <taxon>Gordoniaceae</taxon>
        <taxon>Gordonia</taxon>
    </lineage>
</organism>
<gene>
    <name evidence="4" type="ORF">CYJ73_09765</name>
</gene>
<dbReference type="SUPFAM" id="SSF51735">
    <property type="entry name" value="NAD(P)-binding Rossmann-fold domains"/>
    <property type="match status" value="1"/>
</dbReference>
<dbReference type="CDD" id="cd05233">
    <property type="entry name" value="SDR_c"/>
    <property type="match status" value="1"/>
</dbReference>
<dbReference type="PANTHER" id="PTHR43391">
    <property type="entry name" value="RETINOL DEHYDROGENASE-RELATED"/>
    <property type="match status" value="1"/>
</dbReference>
<dbReference type="InterPro" id="IPR036291">
    <property type="entry name" value="NAD(P)-bd_dom_sf"/>
</dbReference>
<dbReference type="PANTHER" id="PTHR43391:SF82">
    <property type="entry name" value="OXIDOREDUCTASE SADH-RELATED"/>
    <property type="match status" value="1"/>
</dbReference>
<evidence type="ECO:0000256" key="2">
    <source>
        <dbReference type="ARBA" id="ARBA00023002"/>
    </source>
</evidence>
<dbReference type="InterPro" id="IPR002347">
    <property type="entry name" value="SDR_fam"/>
</dbReference>
<evidence type="ECO:0000313" key="4">
    <source>
        <dbReference type="EMBL" id="PKZ65915.1"/>
    </source>
</evidence>
<dbReference type="Proteomes" id="UP000234662">
    <property type="component" value="Unassembled WGS sequence"/>
</dbReference>
<dbReference type="PROSITE" id="PS00061">
    <property type="entry name" value="ADH_SHORT"/>
    <property type="match status" value="1"/>
</dbReference>
<keyword evidence="2" id="KW-0560">Oxidoreductase</keyword>
<dbReference type="EMBL" id="PKJC01000005">
    <property type="protein sequence ID" value="PKZ65915.1"/>
    <property type="molecule type" value="Genomic_DNA"/>
</dbReference>
<protein>
    <submittedName>
        <fullName evidence="4">Short-chain dehydrogenase</fullName>
    </submittedName>
</protein>
<dbReference type="InterPro" id="IPR020904">
    <property type="entry name" value="Sc_DH/Rdtase_CS"/>
</dbReference>
<proteinExistence type="inferred from homology"/>
<dbReference type="Pfam" id="PF00106">
    <property type="entry name" value="adh_short"/>
    <property type="match status" value="1"/>
</dbReference>
<dbReference type="STRING" id="2055.BCM27_23695"/>
<evidence type="ECO:0000256" key="3">
    <source>
        <dbReference type="RuleBase" id="RU000363"/>
    </source>
</evidence>
<dbReference type="AlphaFoldDB" id="A0A2I1RA03"/>
<dbReference type="PRINTS" id="PR00081">
    <property type="entry name" value="GDHRDH"/>
</dbReference>
<reference evidence="4 5" key="1">
    <citation type="submission" date="2017-12" db="EMBL/GenBank/DDBJ databases">
        <title>Phylogenetic diversity of female urinary microbiome.</title>
        <authorList>
            <person name="Thomas-White K."/>
            <person name="Wolfe A.J."/>
        </authorList>
    </citation>
    <scope>NUCLEOTIDE SEQUENCE [LARGE SCALE GENOMIC DNA]</scope>
    <source>
        <strain evidence="4 5">UMB0777</strain>
    </source>
</reference>
<dbReference type="PRINTS" id="PR00080">
    <property type="entry name" value="SDRFAMILY"/>
</dbReference>
<accession>A0A2I1RA03</accession>
<dbReference type="GO" id="GO:0016491">
    <property type="term" value="F:oxidoreductase activity"/>
    <property type="evidence" value="ECO:0007669"/>
    <property type="project" value="UniProtKB-KW"/>
</dbReference>